<evidence type="ECO:0000313" key="1">
    <source>
        <dbReference type="EMBL" id="MBU3066407.1"/>
    </source>
</evidence>
<dbReference type="InterPro" id="IPR036689">
    <property type="entry name" value="ESAT-6-like_sf"/>
</dbReference>
<name>A0ABS6B7X3_9NOCA</name>
<comment type="caution">
    <text evidence="1">The sequence shown here is derived from an EMBL/GenBank/DDBJ whole genome shotgun (WGS) entry which is preliminary data.</text>
</comment>
<evidence type="ECO:0000313" key="2">
    <source>
        <dbReference type="Proteomes" id="UP000733379"/>
    </source>
</evidence>
<organism evidence="1 2">
    <name type="scientific">Nocardia albiluteola</name>
    <dbReference type="NCBI Taxonomy" id="2842303"/>
    <lineage>
        <taxon>Bacteria</taxon>
        <taxon>Bacillati</taxon>
        <taxon>Actinomycetota</taxon>
        <taxon>Actinomycetes</taxon>
        <taxon>Mycobacteriales</taxon>
        <taxon>Nocardiaceae</taxon>
        <taxon>Nocardia</taxon>
    </lineage>
</organism>
<dbReference type="SUPFAM" id="SSF140453">
    <property type="entry name" value="EsxAB dimer-like"/>
    <property type="match status" value="1"/>
</dbReference>
<keyword evidence="2" id="KW-1185">Reference proteome</keyword>
<sequence length="111" mass="12109">MGSDPGASVPVQDVLAAARWIEDSAKEFDEEIQTFFKRVRAVVGGDWSGKAADSHDQPWIDWYTSANDVVEALRGDASTLREAAGAFVETDTAWSDSVRHKTSSLDLPEIP</sequence>
<dbReference type="EMBL" id="JAHKNI010000014">
    <property type="protein sequence ID" value="MBU3066407.1"/>
    <property type="molecule type" value="Genomic_DNA"/>
</dbReference>
<dbReference type="InterPro" id="IPR010310">
    <property type="entry name" value="T7SS_ESAT-6-like"/>
</dbReference>
<dbReference type="RefSeq" id="WP_215922480.1">
    <property type="nucleotide sequence ID" value="NZ_JAHKNI010000014.1"/>
</dbReference>
<reference evidence="1 2" key="1">
    <citation type="submission" date="2021-06" db="EMBL/GenBank/DDBJ databases">
        <title>Actinomycetes sequencing.</title>
        <authorList>
            <person name="Shan Q."/>
        </authorList>
    </citation>
    <scope>NUCLEOTIDE SEQUENCE [LARGE SCALE GENOMIC DNA]</scope>
    <source>
        <strain evidence="1 2">NEAU-G5</strain>
    </source>
</reference>
<dbReference type="Gene3D" id="1.10.287.1060">
    <property type="entry name" value="ESAT-6-like"/>
    <property type="match status" value="1"/>
</dbReference>
<protein>
    <submittedName>
        <fullName evidence="1">WXG100 family type VII secretion target</fullName>
    </submittedName>
</protein>
<proteinExistence type="predicted"/>
<dbReference type="Pfam" id="PF06013">
    <property type="entry name" value="WXG100"/>
    <property type="match status" value="1"/>
</dbReference>
<accession>A0ABS6B7X3</accession>
<gene>
    <name evidence="1" type="ORF">KO481_33410</name>
</gene>
<dbReference type="Proteomes" id="UP000733379">
    <property type="component" value="Unassembled WGS sequence"/>
</dbReference>